<evidence type="ECO:0000313" key="1">
    <source>
        <dbReference type="EMBL" id="CAB3260397.1"/>
    </source>
</evidence>
<accession>A0A6F9DFH8</accession>
<proteinExistence type="evidence at transcript level"/>
<name>A0A6F9DFH8_9ASCI</name>
<organism evidence="1">
    <name type="scientific">Phallusia mammillata</name>
    <dbReference type="NCBI Taxonomy" id="59560"/>
    <lineage>
        <taxon>Eukaryota</taxon>
        <taxon>Metazoa</taxon>
        <taxon>Chordata</taxon>
        <taxon>Tunicata</taxon>
        <taxon>Ascidiacea</taxon>
        <taxon>Phlebobranchia</taxon>
        <taxon>Ascidiidae</taxon>
        <taxon>Phallusia</taxon>
    </lineage>
</organism>
<dbReference type="EMBL" id="LR786355">
    <property type="protein sequence ID" value="CAB3260397.1"/>
    <property type="molecule type" value="mRNA"/>
</dbReference>
<gene>
    <name evidence="1" type="primary">LOC100175229</name>
</gene>
<sequence length="321" mass="35525">MLGFTSPLMGSAHVTYSDEEGSFYLHTHDCARVKRGRQCKRLKMSSPESAVDLQSWSNKFMQSLKTKAASSLQRSMSSLPTQSLIRAYSIQAIVQCDQTLFDDETITGRTSQWPARKLLPPPSLSGFATATNRHFLDLVTRDQTIFLPGTAFHCDGTMNELTVFVPGARTSLSTLSNFVVAQVWRPGKYPDPSDVTSLLSPALERSGFQLVWQSPIGGIVNTVRTAKVKVDVKHGDIIGFTTKELLGRQSSPVPFDTFGGFYYVSNKCADVTKPPETAIDYLSLMTKRSAFRTTCFDFVTSETRGDDGRRTYSINADVTCH</sequence>
<reference evidence="1" key="1">
    <citation type="submission" date="2020-04" db="EMBL/GenBank/DDBJ databases">
        <authorList>
            <person name="Neveu A P."/>
        </authorList>
    </citation>
    <scope>NUCLEOTIDE SEQUENCE</scope>
    <source>
        <tissue evidence="1">Whole embryo</tissue>
    </source>
</reference>
<dbReference type="AlphaFoldDB" id="A0A6F9DFH8"/>
<protein>
    <submittedName>
        <fullName evidence="1">Uncharacterized protein LOC100175229</fullName>
    </submittedName>
</protein>